<comment type="caution">
    <text evidence="4">The sequence shown here is derived from an EMBL/GenBank/DDBJ whole genome shotgun (WGS) entry which is preliminary data.</text>
</comment>
<dbReference type="InterPro" id="IPR013517">
    <property type="entry name" value="FG-GAP"/>
</dbReference>
<dbReference type="Pfam" id="PF07593">
    <property type="entry name" value="UnbV_ASPIC"/>
    <property type="match status" value="1"/>
</dbReference>
<keyword evidence="5" id="KW-1185">Reference proteome</keyword>
<evidence type="ECO:0000313" key="5">
    <source>
        <dbReference type="Proteomes" id="UP001597532"/>
    </source>
</evidence>
<reference evidence="5" key="1">
    <citation type="journal article" date="2019" name="Int. J. Syst. Evol. Microbiol.">
        <title>The Global Catalogue of Microorganisms (GCM) 10K type strain sequencing project: providing services to taxonomists for standard genome sequencing and annotation.</title>
        <authorList>
            <consortium name="The Broad Institute Genomics Platform"/>
            <consortium name="The Broad Institute Genome Sequencing Center for Infectious Disease"/>
            <person name="Wu L."/>
            <person name="Ma J."/>
        </authorList>
    </citation>
    <scope>NUCLEOTIDE SEQUENCE [LARGE SCALE GENOMIC DNA]</scope>
    <source>
        <strain evidence="5">KCTC 52924</strain>
    </source>
</reference>
<organism evidence="4 5">
    <name type="scientific">Arenibacter antarcticus</name>
    <dbReference type="NCBI Taxonomy" id="2040469"/>
    <lineage>
        <taxon>Bacteria</taxon>
        <taxon>Pseudomonadati</taxon>
        <taxon>Bacteroidota</taxon>
        <taxon>Flavobacteriia</taxon>
        <taxon>Flavobacteriales</taxon>
        <taxon>Flavobacteriaceae</taxon>
        <taxon>Arenibacter</taxon>
    </lineage>
</organism>
<dbReference type="Proteomes" id="UP001597532">
    <property type="component" value="Unassembled WGS sequence"/>
</dbReference>
<evidence type="ECO:0000256" key="1">
    <source>
        <dbReference type="ARBA" id="ARBA00022729"/>
    </source>
</evidence>
<dbReference type="PROSITE" id="PS51257">
    <property type="entry name" value="PROKAR_LIPOPROTEIN"/>
    <property type="match status" value="1"/>
</dbReference>
<proteinExistence type="predicted"/>
<feature type="signal peptide" evidence="2">
    <location>
        <begin position="1"/>
        <end position="24"/>
    </location>
</feature>
<evidence type="ECO:0000313" key="4">
    <source>
        <dbReference type="EMBL" id="MFD2791076.1"/>
    </source>
</evidence>
<feature type="domain" description="ASPIC/UnbV" evidence="3">
    <location>
        <begin position="529"/>
        <end position="595"/>
    </location>
</feature>
<accession>A0ABW5VJB6</accession>
<feature type="chain" id="PRO_5045300997" evidence="2">
    <location>
        <begin position="25"/>
        <end position="1099"/>
    </location>
</feature>
<protein>
    <submittedName>
        <fullName evidence="4">FG-GAP-like repeat-containing protein</fullName>
    </submittedName>
</protein>
<dbReference type="InterPro" id="IPR011519">
    <property type="entry name" value="UnbV_ASPIC"/>
</dbReference>
<sequence>MTTSRMKVCIYLLCVGTFMLSCSKTNGPASGAPPLFQLMDSTHTGINFENDLSYNQEFNVYRYRNFYNGGGVAIGDINNDGLLDIYFTANLTGNKLYLNKGNFKFQDITETAGVSGEKAWSTGVTMVDINGDGHLDIYVCNSGDIAGDNKQNELFINNGDLTFTEAAEKYGLDDQGYSTHASFFDYDKDGDLDVYLLNNSYKSIGSFNLQRNERYERDVLGGDKLLRNDGGTFVDVTEEAGIYGSVIGFGLGVTVGDMNNDGWEDIFVSNDFFERDYLYLNQQDGTFKEVLTQQIKSISGASMGADVADINNDGFTDIFVTEMLPSEYSRLKTVTTFEDWNKYQLNLKNDYYHQFTRNMLQLNNGNSTFSEIGRLSGVEASDWSWGALLFDIDNDGQKDLFIANGIYKDLTNQDYLQYVSSEAVIQSIVANNKVDYNKLIDIIPSNMVENHAFKNQGNLKFTREWNSGLNDLSFSNGAAYGDLDNDGDLDLVVNNVNMPSFIYKNNAETLTNHNYLKIILKGPNKNTNAIGAKLKLTSKMGSQYLEQQPIRGFQSSVDLRPNFGLKDSLPVSLQVTWPSGRVTKLAEISVNQTITLYEREALPPVLDSVPKLSPLFTPSDLKIDYKHKENRFVDFDRDRLIPHMLSTQGPKMAIADVNNDGIDDIYIGGSKGSPGTLILGKGDKFIATDATNFINDTGYEDAGMLFFDADNDGDLDLYICSGGVEFSQFSSYLKDRLYFNDGKGNFTLSDQHLPSASGTHSTSIVIAADLDMDGDLDLFVGERSVPGQYGLPGSGFILRNDGKGAFKDVTVEIAPELVDIGMITDAKFEDLNGDGTPELIVTGEFMGIEIFLNQEGKLVRKKDNPLSQLKGWWNVIHAVDLDNDGDLDLVIGNHGKNSRFKASAEKPINLFVKDFDQNGFSDPIMTFTAKNGKHYPYNLRHNLIEQLKDLKKKFPNYESFKDASITEIFTKEELQGALKLEANTLSSLILINEGNLNFKVLELPIEAQFSPIYAIYAHDYDEDGDMDIVMGGNLYGVKPEVGRYDASYGIYLENLGNHQFKYHRDGRGLFLDGEIRDIKVMGPHLIVTKNKDSIEVFKF</sequence>
<evidence type="ECO:0000259" key="3">
    <source>
        <dbReference type="Pfam" id="PF07593"/>
    </source>
</evidence>
<name>A0ABW5VJB6_9FLAO</name>
<dbReference type="SUPFAM" id="SSF69318">
    <property type="entry name" value="Integrin alpha N-terminal domain"/>
    <property type="match status" value="3"/>
</dbReference>
<dbReference type="InterPro" id="IPR028994">
    <property type="entry name" value="Integrin_alpha_N"/>
</dbReference>
<dbReference type="PANTHER" id="PTHR16026">
    <property type="entry name" value="CARTILAGE ACIDIC PROTEIN 1"/>
    <property type="match status" value="1"/>
</dbReference>
<dbReference type="PANTHER" id="PTHR16026:SF0">
    <property type="entry name" value="CARTILAGE ACIDIC PROTEIN 1"/>
    <property type="match status" value="1"/>
</dbReference>
<dbReference type="Gene3D" id="2.130.10.130">
    <property type="entry name" value="Integrin alpha, N-terminal"/>
    <property type="match status" value="3"/>
</dbReference>
<dbReference type="EMBL" id="JBHUOK010000032">
    <property type="protein sequence ID" value="MFD2791076.1"/>
    <property type="molecule type" value="Genomic_DNA"/>
</dbReference>
<evidence type="ECO:0000256" key="2">
    <source>
        <dbReference type="SAM" id="SignalP"/>
    </source>
</evidence>
<keyword evidence="1 2" id="KW-0732">Signal</keyword>
<dbReference type="Pfam" id="PF13517">
    <property type="entry name" value="FG-GAP_3"/>
    <property type="match status" value="5"/>
</dbReference>
<gene>
    <name evidence="4" type="ORF">ACFS1K_14970</name>
</gene>
<dbReference type="RefSeq" id="WP_251806283.1">
    <property type="nucleotide sequence ID" value="NZ_CP166679.1"/>
</dbReference>
<dbReference type="InterPro" id="IPR027039">
    <property type="entry name" value="Crtac1"/>
</dbReference>